<accession>A0A9W4H5Q3</accession>
<protein>
    <submittedName>
        <fullName evidence="2">Uncharacterized protein</fullName>
    </submittedName>
</protein>
<keyword evidence="3" id="KW-1185">Reference proteome</keyword>
<evidence type="ECO:0000313" key="3">
    <source>
        <dbReference type="Proteomes" id="UP001153328"/>
    </source>
</evidence>
<dbReference type="AlphaFoldDB" id="A0A9W4H5Q3"/>
<feature type="compositionally biased region" description="Basic residues" evidence="1">
    <location>
        <begin position="100"/>
        <end position="110"/>
    </location>
</feature>
<gene>
    <name evidence="2" type="ORF">SBRY_60355</name>
</gene>
<evidence type="ECO:0000313" key="2">
    <source>
        <dbReference type="EMBL" id="CAG7654078.1"/>
    </source>
</evidence>
<dbReference type="EMBL" id="CAJVAX010000020">
    <property type="protein sequence ID" value="CAG7654078.1"/>
    <property type="molecule type" value="Genomic_DNA"/>
</dbReference>
<name>A0A9W4H5Q3_9ACTN</name>
<proteinExistence type="predicted"/>
<feature type="region of interest" description="Disordered" evidence="1">
    <location>
        <begin position="76"/>
        <end position="110"/>
    </location>
</feature>
<sequence length="132" mass="14904">MADRGADRPRRGPRRAERYGLARVLALLRRARRPPRRDQDRTAGLVVAAGAVRRHDRRGRAPGRLVRPAVHLCGPAARRRPRRTGTRLGRRGAAAQAPHLTHRQHRAPRRGVRCTAVPTLVWRSIGRPICRN</sequence>
<organism evidence="2 3">
    <name type="scientific">Actinacidiphila bryophytorum</name>
    <dbReference type="NCBI Taxonomy" id="1436133"/>
    <lineage>
        <taxon>Bacteria</taxon>
        <taxon>Bacillati</taxon>
        <taxon>Actinomycetota</taxon>
        <taxon>Actinomycetes</taxon>
        <taxon>Kitasatosporales</taxon>
        <taxon>Streptomycetaceae</taxon>
        <taxon>Actinacidiphila</taxon>
    </lineage>
</organism>
<dbReference type="Proteomes" id="UP001153328">
    <property type="component" value="Unassembled WGS sequence"/>
</dbReference>
<feature type="compositionally biased region" description="Basic residues" evidence="1">
    <location>
        <begin position="77"/>
        <end position="90"/>
    </location>
</feature>
<evidence type="ECO:0000256" key="1">
    <source>
        <dbReference type="SAM" id="MobiDB-lite"/>
    </source>
</evidence>
<comment type="caution">
    <text evidence="2">The sequence shown here is derived from an EMBL/GenBank/DDBJ whole genome shotgun (WGS) entry which is preliminary data.</text>
</comment>
<reference evidence="2" key="1">
    <citation type="submission" date="2021-06" db="EMBL/GenBank/DDBJ databases">
        <authorList>
            <person name="Arsene-Ploetze F."/>
        </authorList>
    </citation>
    <scope>NUCLEOTIDE SEQUENCE</scope>
    <source>
        <strain evidence="2">SBRY1</strain>
    </source>
</reference>